<sequence>MKKIVSVDFYAQFGFLKKPDINDGIYLTYNCLHKPALQGILGAILGFGGYSLEGEMEENQIPEYREKLGGIRIGISPIKSSNGNFKKDVIRFTNTVGYANVIVKKKQQIPSTLIINEQTLIKPSYRVFIELDINNEIESKLDLCLKNQEAEYIPYLGKNDHQLWWENYVEWNIDDTDYIPEKEYNLDSIFLKPYEDEKLLKSQRRVSLGDSKEKFAYFERLPKGWHKALPHYELGEFLYTNYQLQPEAKLSGLVKIYNVQRGNYVIQLF</sequence>
<dbReference type="Proteomes" id="UP000264330">
    <property type="component" value="Unassembled WGS sequence"/>
</dbReference>
<evidence type="ECO:0000313" key="3">
    <source>
        <dbReference type="Proteomes" id="UP000264330"/>
    </source>
</evidence>
<dbReference type="RefSeq" id="WP_348688721.1">
    <property type="nucleotide sequence ID" value="NZ_CAXGSG010000125.1"/>
</dbReference>
<dbReference type="NCBIfam" id="TIGR02593">
    <property type="entry name" value="CRISPR_cas5"/>
    <property type="match status" value="1"/>
</dbReference>
<accession>A0A3D5J0N2</accession>
<dbReference type="EMBL" id="DPMF01000222">
    <property type="protein sequence ID" value="HCV81228.1"/>
    <property type="molecule type" value="Genomic_DNA"/>
</dbReference>
<keyword evidence="1" id="KW-0051">Antiviral defense</keyword>
<comment type="caution">
    <text evidence="2">The sequence shown here is derived from an EMBL/GenBank/DDBJ whole genome shotgun (WGS) entry which is preliminary data.</text>
</comment>
<protein>
    <submittedName>
        <fullName evidence="2">Type I-B CRISPR-associated protein Cas5</fullName>
    </submittedName>
</protein>
<organism evidence="2 3">
    <name type="scientific">Zunongwangia profunda</name>
    <dbReference type="NCBI Taxonomy" id="398743"/>
    <lineage>
        <taxon>Bacteria</taxon>
        <taxon>Pseudomonadati</taxon>
        <taxon>Bacteroidota</taxon>
        <taxon>Flavobacteriia</taxon>
        <taxon>Flavobacteriales</taxon>
        <taxon>Flavobacteriaceae</taxon>
        <taxon>Zunongwangia</taxon>
    </lineage>
</organism>
<name>A0A3D5J0N2_9FLAO</name>
<dbReference type="InterPro" id="IPR013422">
    <property type="entry name" value="CRISPR-assoc_prot_Cas5_N"/>
</dbReference>
<evidence type="ECO:0000256" key="1">
    <source>
        <dbReference type="ARBA" id="ARBA00023118"/>
    </source>
</evidence>
<evidence type="ECO:0000313" key="2">
    <source>
        <dbReference type="EMBL" id="HCV81228.1"/>
    </source>
</evidence>
<gene>
    <name evidence="2" type="ORF">DGQ38_09275</name>
</gene>
<dbReference type="GO" id="GO:0051607">
    <property type="term" value="P:defense response to virus"/>
    <property type="evidence" value="ECO:0007669"/>
    <property type="project" value="UniProtKB-KW"/>
</dbReference>
<dbReference type="AlphaFoldDB" id="A0A3D5J0N2"/>
<proteinExistence type="predicted"/>
<reference evidence="2 3" key="1">
    <citation type="journal article" date="2018" name="Nat. Biotechnol.">
        <title>A standardized bacterial taxonomy based on genome phylogeny substantially revises the tree of life.</title>
        <authorList>
            <person name="Parks D.H."/>
            <person name="Chuvochina M."/>
            <person name="Waite D.W."/>
            <person name="Rinke C."/>
            <person name="Skarshewski A."/>
            <person name="Chaumeil P.A."/>
            <person name="Hugenholtz P."/>
        </authorList>
    </citation>
    <scope>NUCLEOTIDE SEQUENCE [LARGE SCALE GENOMIC DNA]</scope>
    <source>
        <strain evidence="2">UBA9359</strain>
    </source>
</reference>